<dbReference type="GO" id="GO:0009330">
    <property type="term" value="C:DNA topoisomerase type II (double strand cut, ATP-hydrolyzing) complex"/>
    <property type="evidence" value="ECO:0007669"/>
    <property type="project" value="TreeGrafter"/>
</dbReference>
<dbReference type="HAMAP" id="MF_01897">
    <property type="entry name" value="GyrA"/>
    <property type="match status" value="1"/>
</dbReference>
<evidence type="ECO:0000256" key="5">
    <source>
        <dbReference type="ARBA" id="ARBA00023029"/>
    </source>
</evidence>
<keyword evidence="5 8" id="KW-0799">Topoisomerase</keyword>
<keyword evidence="7 8" id="KW-0413">Isomerase</keyword>
<dbReference type="GO" id="GO:0005737">
    <property type="term" value="C:cytoplasm"/>
    <property type="evidence" value="ECO:0007669"/>
    <property type="project" value="UniProtKB-SubCell"/>
</dbReference>
<keyword evidence="3 8" id="KW-0547">Nucleotide-binding</keyword>
<dbReference type="SMART" id="SM00434">
    <property type="entry name" value="TOP4c"/>
    <property type="match status" value="1"/>
</dbReference>
<dbReference type="FunFam" id="3.30.1360.40:FF:000002">
    <property type="entry name" value="DNA gyrase subunit A"/>
    <property type="match status" value="1"/>
</dbReference>
<dbReference type="Proteomes" id="UP000344571">
    <property type="component" value="Chromosome"/>
</dbReference>
<evidence type="ECO:0000256" key="1">
    <source>
        <dbReference type="ARBA" id="ARBA00000185"/>
    </source>
</evidence>
<dbReference type="RefSeq" id="WP_096346063.1">
    <property type="nucleotide sequence ID" value="NZ_CP033116.1"/>
</dbReference>
<feature type="domain" description="Topo IIA-type catalytic" evidence="11">
    <location>
        <begin position="34"/>
        <end position="534"/>
    </location>
</feature>
<dbReference type="GO" id="GO:0003677">
    <property type="term" value="F:DNA binding"/>
    <property type="evidence" value="ECO:0007669"/>
    <property type="project" value="UniProtKB-UniRule"/>
</dbReference>
<dbReference type="Gene3D" id="3.90.199.10">
    <property type="entry name" value="Topoisomerase II, domain 5"/>
    <property type="match status" value="1"/>
</dbReference>
<dbReference type="NCBIfam" id="NF004044">
    <property type="entry name" value="PRK05561.1"/>
    <property type="match status" value="1"/>
</dbReference>
<keyword evidence="8" id="KW-0963">Cytoplasm</keyword>
<dbReference type="InterPro" id="IPR050220">
    <property type="entry name" value="Type_II_DNA_Topoisomerases"/>
</dbReference>
<comment type="subunit">
    <text evidence="8">Heterotetramer, composed of two GyrA and two GyrB chains. In the heterotetramer, GyrA contains the active site tyrosine that forms a transient covalent intermediate with DNA, while GyrB binds cofactors and catalyzes ATP hydrolysis.</text>
</comment>
<keyword evidence="15" id="KW-1185">Reference proteome</keyword>
<dbReference type="Proteomes" id="UP000243750">
    <property type="component" value="Unassembled WGS sequence"/>
</dbReference>
<comment type="similarity">
    <text evidence="2 8">Belongs to the type II topoisomerase GyrA/ParC subunit family.</text>
</comment>
<dbReference type="CDD" id="cd00187">
    <property type="entry name" value="TOP4c"/>
    <property type="match status" value="1"/>
</dbReference>
<evidence type="ECO:0000259" key="11">
    <source>
        <dbReference type="PROSITE" id="PS52040"/>
    </source>
</evidence>
<dbReference type="Gene3D" id="2.120.10.90">
    <property type="entry name" value="DNA gyrase/topoisomerase IV, subunit A, C-terminal"/>
    <property type="match status" value="1"/>
</dbReference>
<keyword evidence="4 8" id="KW-0067">ATP-binding</keyword>
<name>A0AA92II52_9GAMM</name>
<dbReference type="InterPro" id="IPR013758">
    <property type="entry name" value="Topo_IIA_A/C_ab"/>
</dbReference>
<protein>
    <recommendedName>
        <fullName evidence="8">DNA gyrase subunit A</fullName>
        <ecNumber evidence="8">5.6.2.2</ecNumber>
    </recommendedName>
</protein>
<dbReference type="AlphaFoldDB" id="A0AA92II52"/>
<dbReference type="InterPro" id="IPR035516">
    <property type="entry name" value="Gyrase/topoIV_suA_C"/>
</dbReference>
<dbReference type="InterPro" id="IPR002205">
    <property type="entry name" value="Topo_IIA_dom_A"/>
</dbReference>
<dbReference type="PANTHER" id="PTHR43493">
    <property type="entry name" value="DNA GYRASE/TOPOISOMERASE SUBUNIT A"/>
    <property type="match status" value="1"/>
</dbReference>
<evidence type="ECO:0000256" key="6">
    <source>
        <dbReference type="ARBA" id="ARBA00023125"/>
    </source>
</evidence>
<proteinExistence type="inferred from homology"/>
<dbReference type="GO" id="GO:0006265">
    <property type="term" value="P:DNA topological change"/>
    <property type="evidence" value="ECO:0007669"/>
    <property type="project" value="UniProtKB-UniRule"/>
</dbReference>
<evidence type="ECO:0000256" key="2">
    <source>
        <dbReference type="ARBA" id="ARBA00008263"/>
    </source>
</evidence>
<evidence type="ECO:0000313" key="14">
    <source>
        <dbReference type="Proteomes" id="UP000243750"/>
    </source>
</evidence>
<evidence type="ECO:0000256" key="9">
    <source>
        <dbReference type="PROSITE-ProRule" id="PRU01384"/>
    </source>
</evidence>
<comment type="function">
    <text evidence="8">A type II topoisomerase that negatively supercoils closed circular double-stranded (ds) DNA in an ATP-dependent manner to modulate DNA topology and maintain chromosomes in an underwound state. Negative supercoiling favors strand separation, and DNA replication, transcription, recombination and repair, all of which involve strand separation. Also able to catalyze the interconversion of other topological isomers of dsDNA rings, including catenanes and knotted rings. Type II topoisomerases break and join 2 DNA strands simultaneously in an ATP-dependent manner.</text>
</comment>
<evidence type="ECO:0000313" key="13">
    <source>
        <dbReference type="EMBL" id="QFY56405.1"/>
    </source>
</evidence>
<dbReference type="GO" id="GO:0005524">
    <property type="term" value="F:ATP binding"/>
    <property type="evidence" value="ECO:0007669"/>
    <property type="project" value="UniProtKB-UniRule"/>
</dbReference>
<dbReference type="NCBIfam" id="NF004043">
    <property type="entry name" value="PRK05560.1"/>
    <property type="match status" value="1"/>
</dbReference>
<dbReference type="FunFam" id="3.90.199.10:FF:000001">
    <property type="entry name" value="DNA gyrase subunit A"/>
    <property type="match status" value="1"/>
</dbReference>
<dbReference type="EMBL" id="NWMT01000088">
    <property type="protein sequence ID" value="PCC99733.1"/>
    <property type="molecule type" value="Genomic_DNA"/>
</dbReference>
<dbReference type="SUPFAM" id="SSF56719">
    <property type="entry name" value="Type II DNA topoisomerase"/>
    <property type="match status" value="1"/>
</dbReference>
<evidence type="ECO:0000256" key="4">
    <source>
        <dbReference type="ARBA" id="ARBA00022840"/>
    </source>
</evidence>
<dbReference type="Pfam" id="PF00521">
    <property type="entry name" value="DNA_topoisoIV"/>
    <property type="match status" value="1"/>
</dbReference>
<dbReference type="GO" id="GO:0005694">
    <property type="term" value="C:chromosome"/>
    <property type="evidence" value="ECO:0007669"/>
    <property type="project" value="InterPro"/>
</dbReference>
<dbReference type="PROSITE" id="PS52040">
    <property type="entry name" value="TOPO_IIA"/>
    <property type="match status" value="1"/>
</dbReference>
<dbReference type="Pfam" id="PF03989">
    <property type="entry name" value="DNA_gyraseA_C"/>
    <property type="match status" value="6"/>
</dbReference>
<dbReference type="InterPro" id="IPR005743">
    <property type="entry name" value="GyrA"/>
</dbReference>
<accession>A0AA92II52</accession>
<organism evidence="12 14">
    <name type="scientific">Halopseudomonas pelagia</name>
    <dbReference type="NCBI Taxonomy" id="553151"/>
    <lineage>
        <taxon>Bacteria</taxon>
        <taxon>Pseudomonadati</taxon>
        <taxon>Pseudomonadota</taxon>
        <taxon>Gammaproteobacteria</taxon>
        <taxon>Pseudomonadales</taxon>
        <taxon>Pseudomonadaceae</taxon>
        <taxon>Halopseudomonas</taxon>
    </lineage>
</organism>
<comment type="catalytic activity">
    <reaction evidence="1 8 9">
        <text>ATP-dependent breakage, passage and rejoining of double-stranded DNA.</text>
        <dbReference type="EC" id="5.6.2.2"/>
    </reaction>
</comment>
<dbReference type="GO" id="GO:0034335">
    <property type="term" value="F:DNA negative supercoiling activity"/>
    <property type="evidence" value="ECO:0007669"/>
    <property type="project" value="UniProtKB-ARBA"/>
</dbReference>
<evidence type="ECO:0000256" key="7">
    <source>
        <dbReference type="ARBA" id="ARBA00023235"/>
    </source>
</evidence>
<sequence length="881" mass="97711">MGELAKEILPVNIEDELKQSYLDYAMSVIVGRALPDVRDGLKPVHRRVLFAMSELNNDWNKPYKKSARVVGDVIGKYHPHGDSAVYDTIVRMAQPFSLRYLLVDGQGNFGSVDGDNAAAMRYTEIRMTKLAHELLADLEKETVDWVPNYDGTEQIPAVLPTKVPNLLINGSSGIAVGMATNIPPHNLTEVINACLALIENPDMTIDDLMEHIPGPDFPTAGIINGRAGIVEAYHTGRGRIYVRARCTIEDIDKVGGRQQIIIHELPYQLNKARLIEKIAELVKEKKIEGITELRDESDKDGMRVVIEIRRGEVAEVILNNLYTQTQMQNVFGINIVGLLDGQPRILNLKELLDAFIRHRREVVTRRTVFELRKARERGHILEGQAVALSNIDPVIAMIKASPTPAEAKERLIANAWEPGAVVEMVERAGAESCRPDGLDEQFGLRDGKYYLSPEQAQAILELRLHRLTGLEHEKLLAEYQEILLQIGELLRILNSQERLMEVIVEELELIRTNFGDARRTEILASRLDLSIADLITEEERVVTISHGGYAKSQPLADYQAQRRGGRGKAATGVKDEDYVSHLLVANSHTTLLLFSSKGKVYWLKTYEIPEASRTARGRPLVNLLPLDQGEFISAMLPVDEYTEGWFIFMATANGTVKKTPLEQFSRQRTVGLIALDLDEGDTLISAAITNGEREVMLFSDGGKVTRFKETDVRAMGRTARGVRGMRLAEKQRLISMIIVEEGTQILTASARGYGKRTAVEEFPQYKRGGQGVIAMVSNERNGPLVGAVQVVDGEEIMLISDQGTLVRTRVAEVSSLSRNTQGVTLIKVASDEKLVGLERIQEPSEEELAEGELDDADTAVDVNAELGAAQDESPAADTDQE</sequence>
<dbReference type="FunFam" id="2.120.10.90:FF:000004">
    <property type="entry name" value="DNA gyrase subunit A"/>
    <property type="match status" value="1"/>
</dbReference>
<comment type="miscellaneous">
    <text evidence="8">Few gyrases are as efficient as E.coli at forming negative supercoils. Not all organisms have 2 type II topoisomerases; in organisms with a single type II topoisomerase this enzyme also has to decatenate newly replicated chromosomes.</text>
</comment>
<keyword evidence="6 8" id="KW-0238">DNA-binding</keyword>
<dbReference type="EC" id="5.6.2.2" evidence="8"/>
<evidence type="ECO:0000313" key="15">
    <source>
        <dbReference type="Proteomes" id="UP000344571"/>
    </source>
</evidence>
<comment type="subcellular location">
    <subcellularLocation>
        <location evidence="8">Cytoplasm</location>
    </subcellularLocation>
</comment>
<gene>
    <name evidence="8 13" type="primary">gyrA</name>
    <name evidence="12" type="ORF">CO192_07875</name>
    <name evidence="13" type="ORF">EAO82_08520</name>
</gene>
<feature type="region of interest" description="Disordered" evidence="10">
    <location>
        <begin position="840"/>
        <end position="881"/>
    </location>
</feature>
<dbReference type="PANTHER" id="PTHR43493:SF5">
    <property type="entry name" value="DNA GYRASE SUBUNIT A, CHLOROPLASTIC_MITOCHONDRIAL"/>
    <property type="match status" value="1"/>
</dbReference>
<feature type="short sequence motif" description="GyrA-box" evidence="8">
    <location>
        <begin position="561"/>
        <end position="567"/>
    </location>
</feature>
<evidence type="ECO:0000256" key="8">
    <source>
        <dbReference type="HAMAP-Rule" id="MF_01897"/>
    </source>
</evidence>
<dbReference type="EMBL" id="CP033116">
    <property type="protein sequence ID" value="QFY56405.1"/>
    <property type="molecule type" value="Genomic_DNA"/>
</dbReference>
<dbReference type="InterPro" id="IPR006691">
    <property type="entry name" value="GyrA/parC_rep"/>
</dbReference>
<dbReference type="SUPFAM" id="SSF101904">
    <property type="entry name" value="GyrA/ParC C-terminal domain-like"/>
    <property type="match status" value="1"/>
</dbReference>
<dbReference type="InterPro" id="IPR013757">
    <property type="entry name" value="Topo_IIA_A_a_sf"/>
</dbReference>
<dbReference type="Gene3D" id="3.30.1360.40">
    <property type="match status" value="1"/>
</dbReference>
<dbReference type="InterPro" id="IPR013760">
    <property type="entry name" value="Topo_IIA-like_dom_sf"/>
</dbReference>
<dbReference type="NCBIfam" id="TIGR01063">
    <property type="entry name" value="gyrA"/>
    <property type="match status" value="1"/>
</dbReference>
<feature type="compositionally biased region" description="Acidic residues" evidence="10">
    <location>
        <begin position="843"/>
        <end position="858"/>
    </location>
</feature>
<evidence type="ECO:0000256" key="3">
    <source>
        <dbReference type="ARBA" id="ARBA00022741"/>
    </source>
</evidence>
<dbReference type="GO" id="GO:0006261">
    <property type="term" value="P:DNA-templated DNA replication"/>
    <property type="evidence" value="ECO:0007669"/>
    <property type="project" value="UniProtKB-UniRule"/>
</dbReference>
<reference evidence="13 15" key="2">
    <citation type="submission" date="2018-10" db="EMBL/GenBank/DDBJ databases">
        <title>Complete genome sequence of Pseudomonas pelagia strain Kongs-67.</title>
        <authorList>
            <person name="Sinha R.K."/>
            <person name="Krishnan K."/>
        </authorList>
    </citation>
    <scope>NUCLEOTIDE SEQUENCE [LARGE SCALE GENOMIC DNA]</scope>
    <source>
        <strain evidence="13 15">Kongs-67</strain>
    </source>
</reference>
<reference evidence="12 14" key="1">
    <citation type="submission" date="2017-09" db="EMBL/GenBank/DDBJ databases">
        <title>Bacterial and phytoplankton interrelationship in Kongsfjorden, an Arctic fjord.</title>
        <authorList>
            <person name="Sinha R."/>
            <person name="Krishnan K."/>
        </authorList>
    </citation>
    <scope>NUCLEOTIDE SEQUENCE [LARGE SCALE GENOMIC DNA]</scope>
    <source>
        <strain evidence="12 14">58</strain>
    </source>
</reference>
<evidence type="ECO:0000313" key="12">
    <source>
        <dbReference type="EMBL" id="PCC99733.1"/>
    </source>
</evidence>
<feature type="active site" description="O-(5'-phospho-DNA)-tyrosine intermediate" evidence="8 9">
    <location>
        <position position="122"/>
    </location>
</feature>
<dbReference type="Gene3D" id="1.10.268.10">
    <property type="entry name" value="Topoisomerase, domain 3"/>
    <property type="match status" value="1"/>
</dbReference>
<evidence type="ECO:0000256" key="10">
    <source>
        <dbReference type="SAM" id="MobiDB-lite"/>
    </source>
</evidence>